<organism evidence="3">
    <name type="scientific">Pseudo-nitzschia australis</name>
    <dbReference type="NCBI Taxonomy" id="44445"/>
    <lineage>
        <taxon>Eukaryota</taxon>
        <taxon>Sar</taxon>
        <taxon>Stramenopiles</taxon>
        <taxon>Ochrophyta</taxon>
        <taxon>Bacillariophyta</taxon>
        <taxon>Bacillariophyceae</taxon>
        <taxon>Bacillariophycidae</taxon>
        <taxon>Bacillariales</taxon>
        <taxon>Bacillariaceae</taxon>
        <taxon>Pseudo-nitzschia</taxon>
    </lineage>
</organism>
<accession>A0A7S4EJZ6</accession>
<keyword evidence="1" id="KW-0812">Transmembrane</keyword>
<evidence type="ECO:0000256" key="2">
    <source>
        <dbReference type="SAM" id="SignalP"/>
    </source>
</evidence>
<feature type="chain" id="PRO_5030951424" evidence="2">
    <location>
        <begin position="19"/>
        <end position="312"/>
    </location>
</feature>
<gene>
    <name evidence="3" type="ORF">PAUS00366_LOCUS11063</name>
</gene>
<evidence type="ECO:0000256" key="1">
    <source>
        <dbReference type="SAM" id="Phobius"/>
    </source>
</evidence>
<dbReference type="AlphaFoldDB" id="A0A7S4EJZ6"/>
<keyword evidence="2" id="KW-0732">Signal</keyword>
<reference evidence="3" key="1">
    <citation type="submission" date="2021-01" db="EMBL/GenBank/DDBJ databases">
        <authorList>
            <person name="Corre E."/>
            <person name="Pelletier E."/>
            <person name="Niang G."/>
            <person name="Scheremetjew M."/>
            <person name="Finn R."/>
            <person name="Kale V."/>
            <person name="Holt S."/>
            <person name="Cochrane G."/>
            <person name="Meng A."/>
            <person name="Brown T."/>
            <person name="Cohen L."/>
        </authorList>
    </citation>
    <scope>NUCLEOTIDE SEQUENCE</scope>
    <source>
        <strain evidence="3">10249 10 AB</strain>
    </source>
</reference>
<protein>
    <submittedName>
        <fullName evidence="3">Uncharacterized protein</fullName>
    </submittedName>
</protein>
<sequence length="312" mass="34103">MKFSTAFLALATIGSVAAKTVSSKTAAKLVRSARRIEDAEEEEEDEFAFLGNYNVKMVGCKQTLDTPIMNEDGEYEYSAVLLRLCPSAGGCDSDTVEGCKNGSGEMLVGLSTFVEAYFEDQNKQQEENGNDGEEEDEFDVDKYAKCEEYNPDENADDGNQGAWENYAFYVGPTCTEDGLGLKLALFSDETCQTASETSFDTISNGWTLPFATGGLVSTNCNSCTETNDDGEAEIKEMCQKSYEDAALKCETNMEYYSYYGQNVAGCESIAEMFPAKSSNGGKIFGWVVLAVCVAGLGGYVMWWRKKKATTIE</sequence>
<feature type="transmembrane region" description="Helical" evidence="1">
    <location>
        <begin position="283"/>
        <end position="302"/>
    </location>
</feature>
<dbReference type="EMBL" id="HBIX01015175">
    <property type="protein sequence ID" value="CAE0718309.1"/>
    <property type="molecule type" value="Transcribed_RNA"/>
</dbReference>
<feature type="signal peptide" evidence="2">
    <location>
        <begin position="1"/>
        <end position="18"/>
    </location>
</feature>
<proteinExistence type="predicted"/>
<name>A0A7S4EJZ6_9STRA</name>
<evidence type="ECO:0000313" key="3">
    <source>
        <dbReference type="EMBL" id="CAE0718309.1"/>
    </source>
</evidence>
<keyword evidence="1" id="KW-0472">Membrane</keyword>
<keyword evidence="1" id="KW-1133">Transmembrane helix</keyword>